<evidence type="ECO:0000256" key="2">
    <source>
        <dbReference type="ARBA" id="ARBA00005369"/>
    </source>
</evidence>
<dbReference type="Pfam" id="PF01135">
    <property type="entry name" value="PCMT"/>
    <property type="match status" value="1"/>
</dbReference>
<protein>
    <recommendedName>
        <fullName evidence="4">Protein-L-isoaspartate O-methyltransferase</fullName>
        <ecNumber evidence="3">2.1.1.77</ecNumber>
    </recommendedName>
    <alternativeName>
        <fullName evidence="11">L-isoaspartyl protein carboxyl methyltransferase</fullName>
    </alternativeName>
    <alternativeName>
        <fullName evidence="9">Protein L-isoaspartyl methyltransferase</fullName>
    </alternativeName>
    <alternativeName>
        <fullName evidence="10">Protein-beta-aspartate methyltransferase</fullName>
    </alternativeName>
</protein>
<proteinExistence type="inferred from homology"/>
<keyword evidence="7" id="KW-0808">Transferase</keyword>
<sequence length="382" mass="40365">MTLTAQGLREELAETIAAAGGPHDPAWLDAVAAVPRDSFLGTAFFRPTGTAWEPVHRDGLAPEDWLRLVYRDATLVTQVDGIDAAHATGSVSGSPTSSSTLPSLVVRMLELAGITEGHKVLEVGTGTGYSTALLSRRLGDAQVYSVEYDPGIAALAAERLHGAGCHPRLIVGDGLAGHPAGAEYDRIVATCALRSVPPPLLWQLTDTGSLTFALGGWMHASGLVSLTSADDADEDTATGRFTGETVSYMLARPHRPPPRPKFFRHAGQTRQTAMDPALTQSWTGRFVAQLAAPSAEMTTTGDGVTLVDTATGSQAWTEPHGDGWRVHQHGPLHLWDQVETGITAWQQAGAPGQEEFGMTVTGDGIQTVWIGEPSGPSWMLPA</sequence>
<dbReference type="GO" id="GO:0008168">
    <property type="term" value="F:methyltransferase activity"/>
    <property type="evidence" value="ECO:0007669"/>
    <property type="project" value="UniProtKB-KW"/>
</dbReference>
<dbReference type="RefSeq" id="WP_344292020.1">
    <property type="nucleotide sequence ID" value="NZ_BAAAPF010000190.1"/>
</dbReference>
<dbReference type="PANTHER" id="PTHR11579">
    <property type="entry name" value="PROTEIN-L-ISOASPARTATE O-METHYLTRANSFERASE"/>
    <property type="match status" value="1"/>
</dbReference>
<evidence type="ECO:0000256" key="1">
    <source>
        <dbReference type="ARBA" id="ARBA00004496"/>
    </source>
</evidence>
<keyword evidence="13" id="KW-1185">Reference proteome</keyword>
<comment type="similarity">
    <text evidence="2">Belongs to the methyltransferase superfamily. L-isoaspartyl/D-aspartyl protein methyltransferase family.</text>
</comment>
<dbReference type="InterPro" id="IPR000682">
    <property type="entry name" value="PCMT"/>
</dbReference>
<dbReference type="GO" id="GO:0032259">
    <property type="term" value="P:methylation"/>
    <property type="evidence" value="ECO:0007669"/>
    <property type="project" value="UniProtKB-KW"/>
</dbReference>
<evidence type="ECO:0000256" key="10">
    <source>
        <dbReference type="ARBA" id="ARBA00031323"/>
    </source>
</evidence>
<accession>A0ABP5KVN5</accession>
<evidence type="ECO:0000256" key="4">
    <source>
        <dbReference type="ARBA" id="ARBA00013346"/>
    </source>
</evidence>
<keyword evidence="5" id="KW-0963">Cytoplasm</keyword>
<evidence type="ECO:0000256" key="8">
    <source>
        <dbReference type="ARBA" id="ARBA00022691"/>
    </source>
</evidence>
<evidence type="ECO:0000256" key="11">
    <source>
        <dbReference type="ARBA" id="ARBA00031350"/>
    </source>
</evidence>
<evidence type="ECO:0000313" key="12">
    <source>
        <dbReference type="EMBL" id="GAA2138003.1"/>
    </source>
</evidence>
<dbReference type="InterPro" id="IPR026448">
    <property type="entry name" value="Methyltr_grasp"/>
</dbReference>
<keyword evidence="6 12" id="KW-0489">Methyltransferase</keyword>
<dbReference type="EC" id="2.1.1.77" evidence="3"/>
<dbReference type="Gene3D" id="3.40.50.150">
    <property type="entry name" value="Vaccinia Virus protein VP39"/>
    <property type="match status" value="1"/>
</dbReference>
<keyword evidence="8" id="KW-0949">S-adenosyl-L-methionine</keyword>
<evidence type="ECO:0000256" key="5">
    <source>
        <dbReference type="ARBA" id="ARBA00022490"/>
    </source>
</evidence>
<dbReference type="PANTHER" id="PTHR11579:SF0">
    <property type="entry name" value="PROTEIN-L-ISOASPARTATE(D-ASPARTATE) O-METHYLTRANSFERASE"/>
    <property type="match status" value="1"/>
</dbReference>
<organism evidence="12 13">
    <name type="scientific">Streptomyces synnematoformans</name>
    <dbReference type="NCBI Taxonomy" id="415721"/>
    <lineage>
        <taxon>Bacteria</taxon>
        <taxon>Bacillati</taxon>
        <taxon>Actinomycetota</taxon>
        <taxon>Actinomycetes</taxon>
        <taxon>Kitasatosporales</taxon>
        <taxon>Streptomycetaceae</taxon>
        <taxon>Streptomyces</taxon>
    </lineage>
</organism>
<comment type="caution">
    <text evidence="12">The sequence shown here is derived from an EMBL/GenBank/DDBJ whole genome shotgun (WGS) entry which is preliminary data.</text>
</comment>
<name>A0ABP5KVN5_9ACTN</name>
<evidence type="ECO:0000313" key="13">
    <source>
        <dbReference type="Proteomes" id="UP001500443"/>
    </source>
</evidence>
<dbReference type="InterPro" id="IPR029063">
    <property type="entry name" value="SAM-dependent_MTases_sf"/>
</dbReference>
<evidence type="ECO:0000256" key="6">
    <source>
        <dbReference type="ARBA" id="ARBA00022603"/>
    </source>
</evidence>
<dbReference type="SUPFAM" id="SSF53335">
    <property type="entry name" value="S-adenosyl-L-methionine-dependent methyltransferases"/>
    <property type="match status" value="1"/>
</dbReference>
<gene>
    <name evidence="12" type="primary">tgmC</name>
    <name evidence="12" type="ORF">GCM10009802_47370</name>
</gene>
<dbReference type="EMBL" id="BAAAPF010000190">
    <property type="protein sequence ID" value="GAA2138003.1"/>
    <property type="molecule type" value="Genomic_DNA"/>
</dbReference>
<evidence type="ECO:0000256" key="9">
    <source>
        <dbReference type="ARBA" id="ARBA00030757"/>
    </source>
</evidence>
<dbReference type="CDD" id="cd02440">
    <property type="entry name" value="AdoMet_MTases"/>
    <property type="match status" value="1"/>
</dbReference>
<evidence type="ECO:0000256" key="3">
    <source>
        <dbReference type="ARBA" id="ARBA00011890"/>
    </source>
</evidence>
<dbReference type="NCBIfam" id="TIGR04188">
    <property type="entry name" value="methyltr_grsp"/>
    <property type="match status" value="1"/>
</dbReference>
<evidence type="ECO:0000256" key="7">
    <source>
        <dbReference type="ARBA" id="ARBA00022679"/>
    </source>
</evidence>
<comment type="subcellular location">
    <subcellularLocation>
        <location evidence="1">Cytoplasm</location>
    </subcellularLocation>
</comment>
<dbReference type="Proteomes" id="UP001500443">
    <property type="component" value="Unassembled WGS sequence"/>
</dbReference>
<reference evidence="13" key="1">
    <citation type="journal article" date="2019" name="Int. J. Syst. Evol. Microbiol.">
        <title>The Global Catalogue of Microorganisms (GCM) 10K type strain sequencing project: providing services to taxonomists for standard genome sequencing and annotation.</title>
        <authorList>
            <consortium name="The Broad Institute Genomics Platform"/>
            <consortium name="The Broad Institute Genome Sequencing Center for Infectious Disease"/>
            <person name="Wu L."/>
            <person name="Ma J."/>
        </authorList>
    </citation>
    <scope>NUCLEOTIDE SEQUENCE [LARGE SCALE GENOMIC DNA]</scope>
    <source>
        <strain evidence="13">JCM 15481</strain>
    </source>
</reference>